<dbReference type="Gene3D" id="1.25.40.10">
    <property type="entry name" value="Tetratricopeptide repeat domain"/>
    <property type="match status" value="1"/>
</dbReference>
<organism evidence="2 3">
    <name type="scientific">Prorocentrum cordatum</name>
    <dbReference type="NCBI Taxonomy" id="2364126"/>
    <lineage>
        <taxon>Eukaryota</taxon>
        <taxon>Sar</taxon>
        <taxon>Alveolata</taxon>
        <taxon>Dinophyceae</taxon>
        <taxon>Prorocentrales</taxon>
        <taxon>Prorocentraceae</taxon>
        <taxon>Prorocentrum</taxon>
    </lineage>
</organism>
<sequence length="212" mass="23100">MLGVKLQPAIVCFSAPISTRETDREGQRQLALAQVSEMLGEKLQPAIICYSATTSTCETSGQGQRQLALALLSEMLGAKLEPSIICYSTPISARENAIGRDSGAGGETKNKNKKQTKLVGSAKRLDPNRRPRSRRRALASGGPPPPTHRSRLTGGGRAGSCQRLQLLRAKTDLPRPLWFLGSGFSLKPCTASRDRQLKVGWREALLYVLRMM</sequence>
<dbReference type="InterPro" id="IPR011990">
    <property type="entry name" value="TPR-like_helical_dom_sf"/>
</dbReference>
<evidence type="ECO:0000256" key="1">
    <source>
        <dbReference type="SAM" id="MobiDB-lite"/>
    </source>
</evidence>
<comment type="caution">
    <text evidence="2">The sequence shown here is derived from an EMBL/GenBank/DDBJ whole genome shotgun (WGS) entry which is preliminary data.</text>
</comment>
<reference evidence="2" key="1">
    <citation type="submission" date="2023-10" db="EMBL/GenBank/DDBJ databases">
        <authorList>
            <person name="Chen Y."/>
            <person name="Shah S."/>
            <person name="Dougan E. K."/>
            <person name="Thang M."/>
            <person name="Chan C."/>
        </authorList>
    </citation>
    <scope>NUCLEOTIDE SEQUENCE [LARGE SCALE GENOMIC DNA]</scope>
</reference>
<feature type="region of interest" description="Disordered" evidence="1">
    <location>
        <begin position="97"/>
        <end position="116"/>
    </location>
</feature>
<name>A0ABN9YAA2_9DINO</name>
<protein>
    <submittedName>
        <fullName evidence="2">Uncharacterized protein</fullName>
    </submittedName>
</protein>
<dbReference type="Proteomes" id="UP001189429">
    <property type="component" value="Unassembled WGS sequence"/>
</dbReference>
<evidence type="ECO:0000313" key="3">
    <source>
        <dbReference type="Proteomes" id="UP001189429"/>
    </source>
</evidence>
<evidence type="ECO:0000313" key="2">
    <source>
        <dbReference type="EMBL" id="CAK0909629.1"/>
    </source>
</evidence>
<dbReference type="EMBL" id="CAUYUJ010022230">
    <property type="protein sequence ID" value="CAK0909629.1"/>
    <property type="molecule type" value="Genomic_DNA"/>
</dbReference>
<gene>
    <name evidence="2" type="ORF">PCOR1329_LOCUS83990</name>
</gene>
<proteinExistence type="predicted"/>
<accession>A0ABN9YAA2</accession>
<feature type="region of interest" description="Disordered" evidence="1">
    <location>
        <begin position="121"/>
        <end position="158"/>
    </location>
</feature>
<keyword evidence="3" id="KW-1185">Reference proteome</keyword>